<keyword evidence="2" id="KW-1185">Reference proteome</keyword>
<organism evidence="3">
    <name type="scientific">Angiostrongylus costaricensis</name>
    <name type="common">Nematode worm</name>
    <dbReference type="NCBI Taxonomy" id="334426"/>
    <lineage>
        <taxon>Eukaryota</taxon>
        <taxon>Metazoa</taxon>
        <taxon>Ecdysozoa</taxon>
        <taxon>Nematoda</taxon>
        <taxon>Chromadorea</taxon>
        <taxon>Rhabditida</taxon>
        <taxon>Rhabditina</taxon>
        <taxon>Rhabditomorpha</taxon>
        <taxon>Strongyloidea</taxon>
        <taxon>Metastrongylidae</taxon>
        <taxon>Angiostrongylus</taxon>
    </lineage>
</organism>
<reference evidence="1 2" key="2">
    <citation type="submission" date="2018-11" db="EMBL/GenBank/DDBJ databases">
        <authorList>
            <consortium name="Pathogen Informatics"/>
        </authorList>
    </citation>
    <scope>NUCLEOTIDE SEQUENCE [LARGE SCALE GENOMIC DNA]</scope>
    <source>
        <strain evidence="1 2">Costa Rica</strain>
    </source>
</reference>
<proteinExistence type="predicted"/>
<evidence type="ECO:0000313" key="1">
    <source>
        <dbReference type="EMBL" id="VDM55410.1"/>
    </source>
</evidence>
<evidence type="ECO:0000313" key="3">
    <source>
        <dbReference type="WBParaSite" id="ACOC_0000382401-mRNA-1"/>
    </source>
</evidence>
<evidence type="ECO:0000313" key="2">
    <source>
        <dbReference type="Proteomes" id="UP000267027"/>
    </source>
</evidence>
<reference evidence="3" key="1">
    <citation type="submission" date="2017-02" db="UniProtKB">
        <authorList>
            <consortium name="WormBaseParasite"/>
        </authorList>
    </citation>
    <scope>IDENTIFICATION</scope>
</reference>
<sequence length="111" mass="12402">MTDDYAVSWSTAMPEAIPVLLPVPHGLEKCSTVHLLPSLDKNNQSTDETIIFMTDDYAVPWSTSMPTLHLLPSDHQKKQSVDEEVIFMTGEYAVQWNTAIPLSNPCFLPVL</sequence>
<dbReference type="Proteomes" id="UP000267027">
    <property type="component" value="Unassembled WGS sequence"/>
</dbReference>
<dbReference type="WBParaSite" id="ACOC_0000382401-mRNA-1">
    <property type="protein sequence ID" value="ACOC_0000382401-mRNA-1"/>
    <property type="gene ID" value="ACOC_0000382401"/>
</dbReference>
<dbReference type="AlphaFoldDB" id="A0A0R3PHJ7"/>
<gene>
    <name evidence="1" type="ORF">ACOC_LOCUS3825</name>
</gene>
<accession>A0A0R3PHJ7</accession>
<protein>
    <submittedName>
        <fullName evidence="3">TFIIIC_delta domain-containing protein</fullName>
    </submittedName>
</protein>
<dbReference type="EMBL" id="UYYA01001458">
    <property type="protein sequence ID" value="VDM55410.1"/>
    <property type="molecule type" value="Genomic_DNA"/>
</dbReference>
<name>A0A0R3PHJ7_ANGCS</name>